<feature type="domain" description="Major facilitator superfamily (MFS) profile" evidence="19">
    <location>
        <begin position="59"/>
        <end position="463"/>
    </location>
</feature>
<evidence type="ECO:0000256" key="15">
    <source>
        <dbReference type="ARBA" id="ARBA00060240"/>
    </source>
</evidence>
<comment type="catalytic activity">
    <reaction evidence="11">
        <text>heme b(in) = heme b(out)</text>
        <dbReference type="Rhea" id="RHEA:75443"/>
        <dbReference type="ChEBI" id="CHEBI:60344"/>
    </reaction>
</comment>
<keyword evidence="21" id="KW-1185">Reference proteome</keyword>
<evidence type="ECO:0000256" key="1">
    <source>
        <dbReference type="ARBA" id="ARBA00004651"/>
    </source>
</evidence>
<dbReference type="FunFam" id="1.20.1250.20:FF:000184">
    <property type="entry name" value="Feline leukemia virus subgroup C receptor-related protein 1"/>
    <property type="match status" value="1"/>
</dbReference>
<dbReference type="PROSITE" id="PS50850">
    <property type="entry name" value="MFS"/>
    <property type="match status" value="1"/>
</dbReference>
<evidence type="ECO:0000313" key="20">
    <source>
        <dbReference type="EMBL" id="GFS55143.1"/>
    </source>
</evidence>
<feature type="transmembrane region" description="Helical" evidence="18">
    <location>
        <begin position="95"/>
        <end position="115"/>
    </location>
</feature>
<dbReference type="GO" id="GO:0097037">
    <property type="term" value="P:heme export"/>
    <property type="evidence" value="ECO:0007669"/>
    <property type="project" value="TreeGrafter"/>
</dbReference>
<feature type="transmembrane region" description="Helical" evidence="18">
    <location>
        <begin position="375"/>
        <end position="392"/>
    </location>
</feature>
<feature type="transmembrane region" description="Helical" evidence="18">
    <location>
        <begin position="318"/>
        <end position="339"/>
    </location>
</feature>
<dbReference type="PANTHER" id="PTHR10924">
    <property type="entry name" value="MAJOR FACILITATOR SUPERFAMILY PROTEIN-RELATED"/>
    <property type="match status" value="1"/>
</dbReference>
<dbReference type="GO" id="GO:0043249">
    <property type="term" value="P:erythrocyte maturation"/>
    <property type="evidence" value="ECO:0007669"/>
    <property type="project" value="UniProtKB-KW"/>
</dbReference>
<feature type="transmembrane region" description="Helical" evidence="18">
    <location>
        <begin position="279"/>
        <end position="298"/>
    </location>
</feature>
<proteinExistence type="inferred from homology"/>
<dbReference type="InterPro" id="IPR020846">
    <property type="entry name" value="MFS_dom"/>
</dbReference>
<feature type="transmembrane region" description="Helical" evidence="18">
    <location>
        <begin position="186"/>
        <end position="204"/>
    </location>
</feature>
<accession>A0A8X6IPR5</accession>
<dbReference type="InterPro" id="IPR049680">
    <property type="entry name" value="FLVCR1-2_SLC49-like"/>
</dbReference>
<comment type="subcellular location">
    <subcellularLocation>
        <location evidence="1">Cell membrane</location>
        <topology evidence="1">Multi-pass membrane protein</topology>
    </subcellularLocation>
</comment>
<dbReference type="SUPFAM" id="SSF103473">
    <property type="entry name" value="MFS general substrate transporter"/>
    <property type="match status" value="1"/>
</dbReference>
<keyword evidence="3" id="KW-1003">Cell membrane</keyword>
<dbReference type="Proteomes" id="UP000886998">
    <property type="component" value="Unassembled WGS sequence"/>
</dbReference>
<comment type="catalytic activity">
    <reaction evidence="13">
        <text>ethanolamine(in) = ethanolamine(out)</text>
        <dbReference type="Rhea" id="RHEA:32747"/>
        <dbReference type="ChEBI" id="CHEBI:57603"/>
    </reaction>
</comment>
<feature type="transmembrane region" description="Helical" evidence="18">
    <location>
        <begin position="412"/>
        <end position="432"/>
    </location>
</feature>
<evidence type="ECO:0000259" key="19">
    <source>
        <dbReference type="PROSITE" id="PS50850"/>
    </source>
</evidence>
<feature type="transmembrane region" description="Helical" evidence="18">
    <location>
        <begin position="351"/>
        <end position="369"/>
    </location>
</feature>
<keyword evidence="10" id="KW-0325">Glycoprotein</keyword>
<dbReference type="GO" id="GO:0031966">
    <property type="term" value="C:mitochondrial membrane"/>
    <property type="evidence" value="ECO:0007669"/>
    <property type="project" value="UniProtKB-ARBA"/>
</dbReference>
<feature type="transmembrane region" description="Helical" evidence="18">
    <location>
        <begin position="159"/>
        <end position="179"/>
    </location>
</feature>
<dbReference type="PANTHER" id="PTHR10924:SF4">
    <property type="entry name" value="GH15861P"/>
    <property type="match status" value="1"/>
</dbReference>
<evidence type="ECO:0000256" key="5">
    <source>
        <dbReference type="ARBA" id="ARBA00022692"/>
    </source>
</evidence>
<reference evidence="20" key="1">
    <citation type="submission" date="2020-08" db="EMBL/GenBank/DDBJ databases">
        <title>Multicomponent nature underlies the extraordinary mechanical properties of spider dragline silk.</title>
        <authorList>
            <person name="Kono N."/>
            <person name="Nakamura H."/>
            <person name="Mori M."/>
            <person name="Yoshida Y."/>
            <person name="Ohtoshi R."/>
            <person name="Malay A.D."/>
            <person name="Moran D.A.P."/>
            <person name="Tomita M."/>
            <person name="Numata K."/>
            <person name="Arakawa K."/>
        </authorList>
    </citation>
    <scope>NUCLEOTIDE SEQUENCE</scope>
</reference>
<evidence type="ECO:0000313" key="21">
    <source>
        <dbReference type="Proteomes" id="UP000886998"/>
    </source>
</evidence>
<dbReference type="CDD" id="cd17398">
    <property type="entry name" value="MFS_FLVCR_like"/>
    <property type="match status" value="1"/>
</dbReference>
<comment type="caution">
    <text evidence="20">The sequence shown here is derived from an EMBL/GenBank/DDBJ whole genome shotgun (WGS) entry which is preliminary data.</text>
</comment>
<dbReference type="GO" id="GO:0020037">
    <property type="term" value="F:heme binding"/>
    <property type="evidence" value="ECO:0007669"/>
    <property type="project" value="TreeGrafter"/>
</dbReference>
<feature type="transmembrane region" description="Helical" evidence="18">
    <location>
        <begin position="438"/>
        <end position="458"/>
    </location>
</feature>
<evidence type="ECO:0000256" key="16">
    <source>
        <dbReference type="ARBA" id="ARBA00068050"/>
    </source>
</evidence>
<dbReference type="AlphaFoldDB" id="A0A8X6IPR5"/>
<protein>
    <recommendedName>
        <fullName evidence="16">Choline/ethanolamine transporter FLVCR1</fullName>
    </recommendedName>
    <alternativeName>
        <fullName evidence="17">Heme transporter FLVCR1</fullName>
    </alternativeName>
</protein>
<keyword evidence="6 18" id="KW-1133">Transmembrane helix</keyword>
<evidence type="ECO:0000256" key="4">
    <source>
        <dbReference type="ARBA" id="ARBA00022553"/>
    </source>
</evidence>
<dbReference type="GO" id="GO:0005886">
    <property type="term" value="C:plasma membrane"/>
    <property type="evidence" value="ECO:0007669"/>
    <property type="project" value="UniProtKB-SubCell"/>
</dbReference>
<evidence type="ECO:0000256" key="13">
    <source>
        <dbReference type="ARBA" id="ARBA00045087"/>
    </source>
</evidence>
<comment type="similarity">
    <text evidence="14">Belongs to the major facilitator superfamily. Feline leukemia virus subgroup C receptor (TC 2.A.1.28.1) family.</text>
</comment>
<feature type="transmembrane region" description="Helical" evidence="18">
    <location>
        <begin position="224"/>
        <end position="244"/>
    </location>
</feature>
<dbReference type="InterPro" id="IPR036259">
    <property type="entry name" value="MFS_trans_sf"/>
</dbReference>
<evidence type="ECO:0000256" key="8">
    <source>
        <dbReference type="ARBA" id="ARBA00023136"/>
    </source>
</evidence>
<comment type="function">
    <text evidence="15">Uniporter that mediates the transport of extracellular choline and ethanolamine into cells, thereby playing a key role in phospholipid biosynthesis. Choline and ethanolamine are the precursors of phosphatidylcholine and phosphatidylethanolamine, respectively, the two most abundant phospholipids. Transport is not coupled with proton transport and is exclusively driven by the choline (or ethanolamine) gradient across the plasma membrane. Also acts as a heme b transporter that mediates heme efflux from the cytoplasm to the extracellular compartment.</text>
</comment>
<evidence type="ECO:0000256" key="10">
    <source>
        <dbReference type="ARBA" id="ARBA00023180"/>
    </source>
</evidence>
<feature type="transmembrane region" description="Helical" evidence="18">
    <location>
        <begin position="57"/>
        <end position="75"/>
    </location>
</feature>
<name>A0A8X6IPR5_9ARAC</name>
<evidence type="ECO:0000256" key="18">
    <source>
        <dbReference type="SAM" id="Phobius"/>
    </source>
</evidence>
<dbReference type="Gene3D" id="1.20.1250.20">
    <property type="entry name" value="MFS general substrate transporter like domains"/>
    <property type="match status" value="1"/>
</dbReference>
<gene>
    <name evidence="20" type="primary">FLVCR1</name>
    <name evidence="20" type="ORF">TNIN_185621</name>
</gene>
<keyword evidence="7" id="KW-0265">Erythrocyte maturation</keyword>
<evidence type="ECO:0000256" key="2">
    <source>
        <dbReference type="ARBA" id="ARBA00022448"/>
    </source>
</evidence>
<comment type="catalytic activity">
    <reaction evidence="12">
        <text>choline(out) = choline(in)</text>
        <dbReference type="Rhea" id="RHEA:32751"/>
        <dbReference type="ChEBI" id="CHEBI:15354"/>
    </reaction>
</comment>
<keyword evidence="8 18" id="KW-0472">Membrane</keyword>
<keyword evidence="5 18" id="KW-0812">Transmembrane</keyword>
<evidence type="ECO:0000256" key="14">
    <source>
        <dbReference type="ARBA" id="ARBA00046338"/>
    </source>
</evidence>
<evidence type="ECO:0000256" key="3">
    <source>
        <dbReference type="ARBA" id="ARBA00022475"/>
    </source>
</evidence>
<dbReference type="Pfam" id="PF07690">
    <property type="entry name" value="MFS_1"/>
    <property type="match status" value="1"/>
</dbReference>
<dbReference type="EMBL" id="BMAV01027000">
    <property type="protein sequence ID" value="GFS55143.1"/>
    <property type="molecule type" value="Genomic_DNA"/>
</dbReference>
<evidence type="ECO:0000256" key="6">
    <source>
        <dbReference type="ARBA" id="ARBA00022989"/>
    </source>
</evidence>
<dbReference type="GO" id="GO:0006783">
    <property type="term" value="P:heme biosynthetic process"/>
    <property type="evidence" value="ECO:0007669"/>
    <property type="project" value="UniProtKB-ARBA"/>
</dbReference>
<dbReference type="InterPro" id="IPR011701">
    <property type="entry name" value="MFS"/>
</dbReference>
<dbReference type="GO" id="GO:0015232">
    <property type="term" value="F:heme transmembrane transporter activity"/>
    <property type="evidence" value="ECO:0007669"/>
    <property type="project" value="UniProtKB-ARBA"/>
</dbReference>
<evidence type="ECO:0000256" key="7">
    <source>
        <dbReference type="ARBA" id="ARBA00023057"/>
    </source>
</evidence>
<evidence type="ECO:0000256" key="9">
    <source>
        <dbReference type="ARBA" id="ARBA00023170"/>
    </source>
</evidence>
<evidence type="ECO:0000256" key="12">
    <source>
        <dbReference type="ARBA" id="ARBA00036811"/>
    </source>
</evidence>
<keyword evidence="4" id="KW-0597">Phosphoprotein</keyword>
<dbReference type="OrthoDB" id="6412155at2759"/>
<keyword evidence="9 20" id="KW-0675">Receptor</keyword>
<evidence type="ECO:0000256" key="17">
    <source>
        <dbReference type="ARBA" id="ARBA00080886"/>
    </source>
</evidence>
<keyword evidence="2" id="KW-0813">Transport</keyword>
<organism evidence="20 21">
    <name type="scientific">Trichonephila inaurata madagascariensis</name>
    <dbReference type="NCBI Taxonomy" id="2747483"/>
    <lineage>
        <taxon>Eukaryota</taxon>
        <taxon>Metazoa</taxon>
        <taxon>Ecdysozoa</taxon>
        <taxon>Arthropoda</taxon>
        <taxon>Chelicerata</taxon>
        <taxon>Arachnida</taxon>
        <taxon>Araneae</taxon>
        <taxon>Araneomorphae</taxon>
        <taxon>Entelegynae</taxon>
        <taxon>Araneoidea</taxon>
        <taxon>Nephilidae</taxon>
        <taxon>Trichonephila</taxon>
        <taxon>Trichonephila inaurata</taxon>
    </lineage>
</organism>
<feature type="transmembrane region" description="Helical" evidence="18">
    <location>
        <begin position="122"/>
        <end position="139"/>
    </location>
</feature>
<evidence type="ECO:0000256" key="11">
    <source>
        <dbReference type="ARBA" id="ARBA00035075"/>
    </source>
</evidence>
<sequence length="483" mass="52994">MGGGFNFHPYHSYTADLPIFSHDATLPLMSLCHLFQAASDTMETKMEEHTRLYRSRFLMLFLFVTYSMASAFQWIEYSIISNILSKYYEVPEFDISYTSMVYMIFYIPLIVPANWILEKKGLRFAVLLGSFGTCLGSWIKCASLNPNGFGITMAGQSVVAASQVFILGIPSQLAGVWFSANEVSRACAVGVFGNQLGIALGFLLPPQIVPSSPNKDDVKRGLSILFYSIAAITSVIFLSIVFFFKEKPPLPPSRAQAAILTNDSRSSYWTSIWKLCKNLHYMLLLITYGINVGVFYAISTFLNQMILHYNKGAEESAGLMGLTIVISGMVGSVVCGILLDKTHRFKETTLGVYLLSTLGMITFTIVLPYGNLLSMFFVASLLGFFMTGYLPLGFEFAAEITYPEAEATSSGFLNASAQVFGIIFTAGSGALLEQFGDKASNISLSVSLVIGSIITAFIKSDLRRYKASQVPAIMSDSDKLSPC</sequence>